<organism evidence="8 9">
    <name type="scientific">Magnetococcus marinus (strain ATCC BAA-1437 / JCM 17883 / MC-1)</name>
    <dbReference type="NCBI Taxonomy" id="156889"/>
    <lineage>
        <taxon>Bacteria</taxon>
        <taxon>Pseudomonadati</taxon>
        <taxon>Pseudomonadota</taxon>
        <taxon>Magnetococcia</taxon>
        <taxon>Magnetococcales</taxon>
        <taxon>Magnetococcaceae</taxon>
        <taxon>Magnetococcus</taxon>
    </lineage>
</organism>
<dbReference type="SMART" id="SM00267">
    <property type="entry name" value="GGDEF"/>
    <property type="match status" value="1"/>
</dbReference>
<dbReference type="eggNOG" id="COG5001">
    <property type="taxonomic scope" value="Bacteria"/>
</dbReference>
<feature type="domain" description="GGDEF" evidence="7">
    <location>
        <begin position="723"/>
        <end position="870"/>
    </location>
</feature>
<dbReference type="Pfam" id="PF00990">
    <property type="entry name" value="GGDEF"/>
    <property type="match status" value="2"/>
</dbReference>
<evidence type="ECO:0000313" key="9">
    <source>
        <dbReference type="Proteomes" id="UP000002586"/>
    </source>
</evidence>
<dbReference type="Gene3D" id="6.10.340.10">
    <property type="match status" value="1"/>
</dbReference>
<dbReference type="InterPro" id="IPR035919">
    <property type="entry name" value="EAL_sf"/>
</dbReference>
<dbReference type="SMART" id="SM00086">
    <property type="entry name" value="PAC"/>
    <property type="match status" value="2"/>
</dbReference>
<dbReference type="InterPro" id="IPR013767">
    <property type="entry name" value="PAS_fold"/>
</dbReference>
<feature type="domain" description="HAMP" evidence="6">
    <location>
        <begin position="346"/>
        <end position="398"/>
    </location>
</feature>
<keyword evidence="2" id="KW-0812">Transmembrane</keyword>
<feature type="transmembrane region" description="Helical" evidence="2">
    <location>
        <begin position="327"/>
        <end position="348"/>
    </location>
</feature>
<dbReference type="GO" id="GO:0007165">
    <property type="term" value="P:signal transduction"/>
    <property type="evidence" value="ECO:0007669"/>
    <property type="project" value="InterPro"/>
</dbReference>
<dbReference type="InterPro" id="IPR001633">
    <property type="entry name" value="EAL_dom"/>
</dbReference>
<feature type="domain" description="EAL" evidence="5">
    <location>
        <begin position="879"/>
        <end position="1133"/>
    </location>
</feature>
<dbReference type="Gene3D" id="3.20.20.450">
    <property type="entry name" value="EAL domain"/>
    <property type="match status" value="1"/>
</dbReference>
<feature type="domain" description="PAC" evidence="4">
    <location>
        <begin position="637"/>
        <end position="691"/>
    </location>
</feature>
<dbReference type="PANTHER" id="PTHR44757:SF2">
    <property type="entry name" value="BIOFILM ARCHITECTURE MAINTENANCE PROTEIN MBAA"/>
    <property type="match status" value="1"/>
</dbReference>
<dbReference type="CDD" id="cd00130">
    <property type="entry name" value="PAS"/>
    <property type="match status" value="2"/>
</dbReference>
<dbReference type="STRING" id="156889.Mmc1_2972"/>
<dbReference type="SUPFAM" id="SSF55073">
    <property type="entry name" value="Nucleotide cyclase"/>
    <property type="match status" value="1"/>
</dbReference>
<dbReference type="InterPro" id="IPR000700">
    <property type="entry name" value="PAS-assoc_C"/>
</dbReference>
<evidence type="ECO:0000256" key="1">
    <source>
        <dbReference type="SAM" id="Coils"/>
    </source>
</evidence>
<protein>
    <submittedName>
        <fullName evidence="8">Diguanylate cyclase/phosphodiesterase with PAS/PAC sensor(S)</fullName>
    </submittedName>
</protein>
<dbReference type="KEGG" id="mgm:Mmc1_2972"/>
<evidence type="ECO:0000313" key="8">
    <source>
        <dbReference type="EMBL" id="ABK45463.1"/>
    </source>
</evidence>
<dbReference type="SUPFAM" id="SSF55785">
    <property type="entry name" value="PYP-like sensor domain (PAS domain)"/>
    <property type="match status" value="2"/>
</dbReference>
<dbReference type="Proteomes" id="UP000002586">
    <property type="component" value="Chromosome"/>
</dbReference>
<reference evidence="9" key="1">
    <citation type="journal article" date="2009" name="Appl. Environ. Microbiol.">
        <title>Complete genome sequence of the chemolithoautotrophic marine magnetotactic coccus strain MC-1.</title>
        <authorList>
            <person name="Schubbe S."/>
            <person name="Williams T.J."/>
            <person name="Xie G."/>
            <person name="Kiss H.E."/>
            <person name="Brettin T.S."/>
            <person name="Martinez D."/>
            <person name="Ross C.A."/>
            <person name="Schuler D."/>
            <person name="Cox B.L."/>
            <person name="Nealson K.H."/>
            <person name="Bazylinski D.A."/>
        </authorList>
    </citation>
    <scope>NUCLEOTIDE SEQUENCE [LARGE SCALE GENOMIC DNA]</scope>
    <source>
        <strain evidence="9">ATCC BAA-1437 / JCM 17883 / MC-1</strain>
    </source>
</reference>
<dbReference type="GO" id="GO:0016020">
    <property type="term" value="C:membrane"/>
    <property type="evidence" value="ECO:0007669"/>
    <property type="project" value="InterPro"/>
</dbReference>
<dbReference type="PROSITE" id="PS50885">
    <property type="entry name" value="HAMP"/>
    <property type="match status" value="1"/>
</dbReference>
<feature type="domain" description="PAS" evidence="3">
    <location>
        <begin position="403"/>
        <end position="473"/>
    </location>
</feature>
<dbReference type="InterPro" id="IPR035965">
    <property type="entry name" value="PAS-like_dom_sf"/>
</dbReference>
<dbReference type="OrthoDB" id="7251575at2"/>
<dbReference type="InterPro" id="IPR003660">
    <property type="entry name" value="HAMP_dom"/>
</dbReference>
<dbReference type="RefSeq" id="WP_011714527.1">
    <property type="nucleotide sequence ID" value="NC_008576.1"/>
</dbReference>
<evidence type="ECO:0000259" key="6">
    <source>
        <dbReference type="PROSITE" id="PS50885"/>
    </source>
</evidence>
<evidence type="ECO:0000256" key="2">
    <source>
        <dbReference type="SAM" id="Phobius"/>
    </source>
</evidence>
<dbReference type="EMBL" id="CP000471">
    <property type="protein sequence ID" value="ABK45463.1"/>
    <property type="molecule type" value="Genomic_DNA"/>
</dbReference>
<proteinExistence type="predicted"/>
<dbReference type="PROSITE" id="PS50887">
    <property type="entry name" value="GGDEF"/>
    <property type="match status" value="1"/>
</dbReference>
<keyword evidence="9" id="KW-1185">Reference proteome</keyword>
<name>A0LBX0_MAGMM</name>
<evidence type="ECO:0000259" key="7">
    <source>
        <dbReference type="PROSITE" id="PS50887"/>
    </source>
</evidence>
<dbReference type="SMART" id="SM00052">
    <property type="entry name" value="EAL"/>
    <property type="match status" value="1"/>
</dbReference>
<feature type="domain" description="PAS" evidence="3">
    <location>
        <begin position="572"/>
        <end position="610"/>
    </location>
</feature>
<dbReference type="NCBIfam" id="TIGR00254">
    <property type="entry name" value="GGDEF"/>
    <property type="match status" value="2"/>
</dbReference>
<dbReference type="HOGENOM" id="CLU_278592_0_0_5"/>
<dbReference type="SUPFAM" id="SSF141868">
    <property type="entry name" value="EAL domain-like"/>
    <property type="match status" value="1"/>
</dbReference>
<dbReference type="CDD" id="cd01948">
    <property type="entry name" value="EAL"/>
    <property type="match status" value="1"/>
</dbReference>
<dbReference type="PANTHER" id="PTHR44757">
    <property type="entry name" value="DIGUANYLATE CYCLASE DGCP"/>
    <property type="match status" value="1"/>
</dbReference>
<dbReference type="Pfam" id="PF00672">
    <property type="entry name" value="HAMP"/>
    <property type="match status" value="1"/>
</dbReference>
<dbReference type="InterPro" id="IPR052155">
    <property type="entry name" value="Biofilm_reg_signaling"/>
</dbReference>
<dbReference type="Gene3D" id="3.30.450.20">
    <property type="entry name" value="PAS domain"/>
    <property type="match status" value="2"/>
</dbReference>
<keyword evidence="2" id="KW-1133">Transmembrane helix</keyword>
<gene>
    <name evidence="8" type="ordered locus">Mmc1_2972</name>
</gene>
<dbReference type="PROSITE" id="PS50883">
    <property type="entry name" value="EAL"/>
    <property type="match status" value="1"/>
</dbReference>
<evidence type="ECO:0000259" key="4">
    <source>
        <dbReference type="PROSITE" id="PS50113"/>
    </source>
</evidence>
<dbReference type="Pfam" id="PF00563">
    <property type="entry name" value="EAL"/>
    <property type="match status" value="1"/>
</dbReference>
<dbReference type="NCBIfam" id="TIGR00229">
    <property type="entry name" value="sensory_box"/>
    <property type="match status" value="2"/>
</dbReference>
<keyword evidence="1" id="KW-0175">Coiled coil</keyword>
<dbReference type="InterPro" id="IPR043128">
    <property type="entry name" value="Rev_trsase/Diguanyl_cyclase"/>
</dbReference>
<dbReference type="eggNOG" id="COG5000">
    <property type="taxonomic scope" value="Bacteria"/>
</dbReference>
<dbReference type="InterPro" id="IPR000014">
    <property type="entry name" value="PAS"/>
</dbReference>
<dbReference type="SMART" id="SM00091">
    <property type="entry name" value="PAS"/>
    <property type="match status" value="2"/>
</dbReference>
<dbReference type="Pfam" id="PF00989">
    <property type="entry name" value="PAS"/>
    <property type="match status" value="1"/>
</dbReference>
<evidence type="ECO:0000259" key="3">
    <source>
        <dbReference type="PROSITE" id="PS50112"/>
    </source>
</evidence>
<feature type="transmembrane region" description="Helical" evidence="2">
    <location>
        <begin position="6"/>
        <end position="28"/>
    </location>
</feature>
<dbReference type="PROSITE" id="PS50112">
    <property type="entry name" value="PAS"/>
    <property type="match status" value="2"/>
</dbReference>
<reference evidence="8 9" key="2">
    <citation type="journal article" date="2012" name="Int. J. Syst. Evol. Microbiol.">
        <title>Magnetococcus marinus gen. nov., sp. nov., a marine, magnetotactic bacterium that represents a novel lineage (Magnetococcaceae fam. nov.; Magnetococcales ord. nov.) at the base of the Alphaproteobacteria.</title>
        <authorList>
            <person name="Bazylinski D.A."/>
            <person name="Williams T.J."/>
            <person name="Lefevre C.T."/>
            <person name="Berg R.J."/>
            <person name="Zhang C.L."/>
            <person name="Bowser S.S."/>
            <person name="Dean A.J."/>
            <person name="Beveridge T.J."/>
        </authorList>
    </citation>
    <scope>NUCLEOTIDE SEQUENCE [LARGE SCALE GENOMIC DNA]</scope>
    <source>
        <strain evidence="9">ATCC BAA-1437 / JCM 17883 / MC-1</strain>
    </source>
</reference>
<evidence type="ECO:0000259" key="5">
    <source>
        <dbReference type="PROSITE" id="PS50883"/>
    </source>
</evidence>
<dbReference type="CDD" id="cd01949">
    <property type="entry name" value="GGDEF"/>
    <property type="match status" value="1"/>
</dbReference>
<feature type="coiled-coil region" evidence="1">
    <location>
        <begin position="532"/>
        <end position="563"/>
    </location>
</feature>
<sequence length="1134" mass="126649" precursor="true">MKSLTHKLVIFVSALVVVVVAISGWFAYEQTRHLLLERALPSLRAKVEASMGDFLKPYAAAHGPLQLLATAPSMQALLRAKLAMDVDQQKTQVLLRDVENLLQNYIKFYPDTWQIRLEGVATNGAAWLIVVPAGAQPIAVVEDKLGQTNQGGEPEASPLRAGEVRYSAIESDISQGAEGKPSQAGLSMTLRVDYAGQPAARLVVYQKLTHSLEQLRGALAGAGQLYVVEPRHFRYVVHPDRAKQLGQTLGTVWGLSEEFPLLAEGLAALQSVQTGGRSLQREDGEHLVHMAWYTVGQAGRGADVGVIYRLPRQAVLGAFDALVQRSLWINLALVMVALLGSALFAGSVTRPLRHLAQVISGYGRGEHLPLQYTERSDEVGQIGETFLEMRQAIEARTQALEEEEQRLNSLFESAVDGILIIDAKGIIQRYNAGACKLFGYTSKEALGKNVSLLMQDVVGQEHDLFITRFLQEGGTRVVGNSREVEARHKDGSALPVQLSVSHFKYAGEDYFTGICHDLRHQHWLQSALKMANDHLESQVAERTEDLTQANQALQQEVAEHQLTQAKLFLVNQVFEKARQAIVITDHNNKILDVNPAYEALTGFQKQQVVGHDPAVGKSGRHDPAFYARMWRSLLSENHWEGEVWDRRSDGSIYPKYLSIDRVLDRQGSVLNYVAMFQDLTEQKATEEELERLSHYDPLTGLPNRALFRNRLEHEFLVARRHNRSVALVLINLDRFKQINDSFGFTVGDRLLAMVAKRLEQLVRKTDLIARQENRQERDSDTLSRLGGDEFSIILAELRAAEDAAIVARRTVALLEEPYDIEGQEVFLGGSLGVSIYPENAESLNGMIQCAERALVKAKEGGRNTFRFYSEEMNRHSAEQVRLETELRRAVMQERFQLHYQPKLEIATGEIEGVEALVRWPRRDGRMFSPDAFIPLAEETGLIVPLGRWILKQACADVVAINAQRVRPLRVAVNLSAKQFQQEDLEQMVLEALEETGLETQLLELELTESMMMGDVDEAINTMSILKGLGLTLSIDDFGTGYSSLSYLKRFPVDALKIDQSFVRDLERDSEDAAIVHAVCNLGESLGMKVVAEGIETQLQMDFLRQLNCDTGQGYFIARPMPLAQLQDFLAQHQG</sequence>
<dbReference type="CDD" id="cd06225">
    <property type="entry name" value="HAMP"/>
    <property type="match status" value="1"/>
</dbReference>
<dbReference type="InterPro" id="IPR001610">
    <property type="entry name" value="PAC"/>
</dbReference>
<dbReference type="AlphaFoldDB" id="A0LBX0"/>
<dbReference type="Pfam" id="PF13426">
    <property type="entry name" value="PAS_9"/>
    <property type="match status" value="1"/>
</dbReference>
<dbReference type="PROSITE" id="PS50113">
    <property type="entry name" value="PAC"/>
    <property type="match status" value="1"/>
</dbReference>
<accession>A0LBX0</accession>
<dbReference type="Gene3D" id="3.30.70.270">
    <property type="match status" value="1"/>
</dbReference>
<keyword evidence="2" id="KW-0472">Membrane</keyword>
<dbReference type="InterPro" id="IPR000160">
    <property type="entry name" value="GGDEF_dom"/>
</dbReference>
<dbReference type="FunFam" id="3.20.20.450:FF:000001">
    <property type="entry name" value="Cyclic di-GMP phosphodiesterase yahA"/>
    <property type="match status" value="1"/>
</dbReference>
<dbReference type="InterPro" id="IPR029787">
    <property type="entry name" value="Nucleotide_cyclase"/>
</dbReference>